<feature type="compositionally biased region" description="Basic and acidic residues" evidence="1">
    <location>
        <begin position="46"/>
        <end position="65"/>
    </location>
</feature>
<dbReference type="EMBL" id="DS113307">
    <property type="protein sequence ID" value="EAY12113.1"/>
    <property type="molecule type" value="Genomic_DNA"/>
</dbReference>
<dbReference type="AlphaFoldDB" id="A2E5F2"/>
<gene>
    <name evidence="2" type="ORF">TVAG_301300</name>
</gene>
<evidence type="ECO:0000256" key="1">
    <source>
        <dbReference type="SAM" id="MobiDB-lite"/>
    </source>
</evidence>
<evidence type="ECO:0000313" key="2">
    <source>
        <dbReference type="EMBL" id="EAY12113.1"/>
    </source>
</evidence>
<proteinExistence type="predicted"/>
<sequence length="100" mass="11475">MKRGRPTCHTIAKFISIVRGGEELYYELVKGKLVNEKKLQPHHTKSLTEKDKESESISFDIDEKASSPPEDVLFYPPEIFQGMPANYDLPVEDDLFTFNV</sequence>
<organism evidence="2 3">
    <name type="scientific">Trichomonas vaginalis (strain ATCC PRA-98 / G3)</name>
    <dbReference type="NCBI Taxonomy" id="412133"/>
    <lineage>
        <taxon>Eukaryota</taxon>
        <taxon>Metamonada</taxon>
        <taxon>Parabasalia</taxon>
        <taxon>Trichomonadida</taxon>
        <taxon>Trichomonadidae</taxon>
        <taxon>Trichomonas</taxon>
    </lineage>
</organism>
<dbReference type="VEuPathDB" id="TrichDB:TVAG_301300"/>
<accession>A2E5F2</accession>
<keyword evidence="3" id="KW-1185">Reference proteome</keyword>
<dbReference type="VEuPathDB" id="TrichDB:TVAGG3_0069700"/>
<evidence type="ECO:0000313" key="3">
    <source>
        <dbReference type="Proteomes" id="UP000001542"/>
    </source>
</evidence>
<dbReference type="InParanoid" id="A2E5F2"/>
<name>A2E5F2_TRIV3</name>
<dbReference type="RefSeq" id="XP_001324336.1">
    <property type="nucleotide sequence ID" value="XM_001324301.1"/>
</dbReference>
<reference evidence="2" key="1">
    <citation type="submission" date="2006-10" db="EMBL/GenBank/DDBJ databases">
        <authorList>
            <person name="Amadeo P."/>
            <person name="Zhao Q."/>
            <person name="Wortman J."/>
            <person name="Fraser-Liggett C."/>
            <person name="Carlton J."/>
        </authorList>
    </citation>
    <scope>NUCLEOTIDE SEQUENCE</scope>
    <source>
        <strain evidence="2">G3</strain>
    </source>
</reference>
<reference evidence="2" key="2">
    <citation type="journal article" date="2007" name="Science">
        <title>Draft genome sequence of the sexually transmitted pathogen Trichomonas vaginalis.</title>
        <authorList>
            <person name="Carlton J.M."/>
            <person name="Hirt R.P."/>
            <person name="Silva J.C."/>
            <person name="Delcher A.L."/>
            <person name="Schatz M."/>
            <person name="Zhao Q."/>
            <person name="Wortman J.R."/>
            <person name="Bidwell S.L."/>
            <person name="Alsmark U.C.M."/>
            <person name="Besteiro S."/>
            <person name="Sicheritz-Ponten T."/>
            <person name="Noel C.J."/>
            <person name="Dacks J.B."/>
            <person name="Foster P.G."/>
            <person name="Simillion C."/>
            <person name="Van de Peer Y."/>
            <person name="Miranda-Saavedra D."/>
            <person name="Barton G.J."/>
            <person name="Westrop G.D."/>
            <person name="Mueller S."/>
            <person name="Dessi D."/>
            <person name="Fiori P.L."/>
            <person name="Ren Q."/>
            <person name="Paulsen I."/>
            <person name="Zhang H."/>
            <person name="Bastida-Corcuera F.D."/>
            <person name="Simoes-Barbosa A."/>
            <person name="Brown M.T."/>
            <person name="Hayes R.D."/>
            <person name="Mukherjee M."/>
            <person name="Okumura C.Y."/>
            <person name="Schneider R."/>
            <person name="Smith A.J."/>
            <person name="Vanacova S."/>
            <person name="Villalvazo M."/>
            <person name="Haas B.J."/>
            <person name="Pertea M."/>
            <person name="Feldblyum T.V."/>
            <person name="Utterback T.R."/>
            <person name="Shu C.L."/>
            <person name="Osoegawa K."/>
            <person name="de Jong P.J."/>
            <person name="Hrdy I."/>
            <person name="Horvathova L."/>
            <person name="Zubacova Z."/>
            <person name="Dolezal P."/>
            <person name="Malik S.B."/>
            <person name="Logsdon J.M. Jr."/>
            <person name="Henze K."/>
            <person name="Gupta A."/>
            <person name="Wang C.C."/>
            <person name="Dunne R.L."/>
            <person name="Upcroft J.A."/>
            <person name="Upcroft P."/>
            <person name="White O."/>
            <person name="Salzberg S.L."/>
            <person name="Tang P."/>
            <person name="Chiu C.-H."/>
            <person name="Lee Y.-S."/>
            <person name="Embley T.M."/>
            <person name="Coombs G.H."/>
            <person name="Mottram J.C."/>
            <person name="Tachezy J."/>
            <person name="Fraser-Liggett C.M."/>
            <person name="Johnson P.J."/>
        </authorList>
    </citation>
    <scope>NUCLEOTIDE SEQUENCE [LARGE SCALE GENOMIC DNA]</scope>
    <source>
        <strain evidence="2">G3</strain>
    </source>
</reference>
<protein>
    <submittedName>
        <fullName evidence="2">Uncharacterized protein</fullName>
    </submittedName>
</protein>
<feature type="region of interest" description="Disordered" evidence="1">
    <location>
        <begin position="40"/>
        <end position="70"/>
    </location>
</feature>
<dbReference type="KEGG" id="tva:4770075"/>
<dbReference type="Proteomes" id="UP000001542">
    <property type="component" value="Unassembled WGS sequence"/>
</dbReference>